<organism evidence="3 4">
    <name type="scientific">Penstemon smallii</name>
    <dbReference type="NCBI Taxonomy" id="265156"/>
    <lineage>
        <taxon>Eukaryota</taxon>
        <taxon>Viridiplantae</taxon>
        <taxon>Streptophyta</taxon>
        <taxon>Embryophyta</taxon>
        <taxon>Tracheophyta</taxon>
        <taxon>Spermatophyta</taxon>
        <taxon>Magnoliopsida</taxon>
        <taxon>eudicotyledons</taxon>
        <taxon>Gunneridae</taxon>
        <taxon>Pentapetalae</taxon>
        <taxon>asterids</taxon>
        <taxon>lamiids</taxon>
        <taxon>Lamiales</taxon>
        <taxon>Plantaginaceae</taxon>
        <taxon>Cheloneae</taxon>
        <taxon>Penstemon</taxon>
    </lineage>
</organism>
<feature type="domain" description="DUF3741" evidence="2">
    <location>
        <begin position="84"/>
        <end position="99"/>
    </location>
</feature>
<dbReference type="InterPro" id="IPR032795">
    <property type="entry name" value="DUF3741-assoc"/>
</dbReference>
<dbReference type="EMBL" id="JBJXBP010000001">
    <property type="protein sequence ID" value="KAL3850586.1"/>
    <property type="molecule type" value="Genomic_DNA"/>
</dbReference>
<gene>
    <name evidence="3" type="ORF">ACJIZ3_012468</name>
</gene>
<feature type="region of interest" description="Disordered" evidence="1">
    <location>
        <begin position="269"/>
        <end position="305"/>
    </location>
</feature>
<feature type="region of interest" description="Disordered" evidence="1">
    <location>
        <begin position="58"/>
        <end position="82"/>
    </location>
</feature>
<protein>
    <recommendedName>
        <fullName evidence="2">DUF3741 domain-containing protein</fullName>
    </recommendedName>
</protein>
<proteinExistence type="predicted"/>
<dbReference type="PANTHER" id="PTHR35499">
    <property type="entry name" value="OS05G0128300 PROTEIN"/>
    <property type="match status" value="1"/>
</dbReference>
<evidence type="ECO:0000313" key="3">
    <source>
        <dbReference type="EMBL" id="KAL3850586.1"/>
    </source>
</evidence>
<evidence type="ECO:0000313" key="4">
    <source>
        <dbReference type="Proteomes" id="UP001634393"/>
    </source>
</evidence>
<comment type="caution">
    <text evidence="3">The sequence shown here is derived from an EMBL/GenBank/DDBJ whole genome shotgun (WGS) entry which is preliminary data.</text>
</comment>
<evidence type="ECO:0000259" key="2">
    <source>
        <dbReference type="Pfam" id="PF14383"/>
    </source>
</evidence>
<feature type="compositionally biased region" description="Basic residues" evidence="1">
    <location>
        <begin position="58"/>
        <end position="68"/>
    </location>
</feature>
<keyword evidence="4" id="KW-1185">Reference proteome</keyword>
<dbReference type="Proteomes" id="UP001634393">
    <property type="component" value="Unassembled WGS sequence"/>
</dbReference>
<reference evidence="3 4" key="1">
    <citation type="submission" date="2024-12" db="EMBL/GenBank/DDBJ databases">
        <title>The unique morphological basis and parallel evolutionary history of personate flowers in Penstemon.</title>
        <authorList>
            <person name="Depatie T.H."/>
            <person name="Wessinger C.A."/>
        </authorList>
    </citation>
    <scope>NUCLEOTIDE SEQUENCE [LARGE SCALE GENOMIC DNA]</scope>
    <source>
        <strain evidence="3">WTNN_2</strain>
        <tissue evidence="3">Leaf</tissue>
    </source>
</reference>
<dbReference type="AlphaFoldDB" id="A0ABD3UNP4"/>
<accession>A0ABD3UNP4</accession>
<evidence type="ECO:0000256" key="1">
    <source>
        <dbReference type="SAM" id="MobiDB-lite"/>
    </source>
</evidence>
<dbReference type="PANTHER" id="PTHR35499:SF1">
    <property type="entry name" value="DUF3741 DOMAIN-CONTAINING PROTEIN"/>
    <property type="match status" value="1"/>
</dbReference>
<sequence length="351" mass="40611">MIKHMKPSNKFTPSPSSSSNYYKFTCNNTKNGLTSGCCFRRILRRIFCMSRLSSCPSHHHHHHHHHHHIKEEEEDPLLPDASTAPGVVARLMGLESLPDIDTNSIRRRRKSIPTYTEIQDDKFVILSFDQLSMEDSMKVNLNSAEKKQIVRAKCKKKRIQEWNKENSEEDSNSDRNITDFHVRNSGYVLKNLCQNSHLDMKKKAKQERLAVVKFGIEDDSENSSPNSVLDVLEFSPGAHSGDSISRLGKSSKLRRTLSEELENYRKTADKKRLIKSGRHKEEEEEENHRSRVRNRNKKSANNEIGILAARETVKSNWLEDKTQHHHYKDISRDLASEIFHQLLGELLINIL</sequence>
<dbReference type="Pfam" id="PF14383">
    <property type="entry name" value="VARLMGL"/>
    <property type="match status" value="1"/>
</dbReference>
<name>A0ABD3UNP4_9LAMI</name>